<evidence type="ECO:0000313" key="2">
    <source>
        <dbReference type="Proteomes" id="UP000218702"/>
    </source>
</evidence>
<evidence type="ECO:0000313" key="1">
    <source>
        <dbReference type="EMBL" id="BAZ86982.1"/>
    </source>
</evidence>
<protein>
    <submittedName>
        <fullName evidence="1">Uncharacterized protein</fullName>
    </submittedName>
</protein>
<dbReference type="KEGG" id="dcm:NIES806_32000"/>
<keyword evidence="2" id="KW-1185">Reference proteome</keyword>
<organism evidence="1 2">
    <name type="scientific">Dolichospermum compactum NIES-806</name>
    <dbReference type="NCBI Taxonomy" id="1973481"/>
    <lineage>
        <taxon>Bacteria</taxon>
        <taxon>Bacillati</taxon>
        <taxon>Cyanobacteriota</taxon>
        <taxon>Cyanophyceae</taxon>
        <taxon>Nostocales</taxon>
        <taxon>Aphanizomenonaceae</taxon>
        <taxon>Dolichospermum</taxon>
        <taxon>Dolichospermum compactum</taxon>
    </lineage>
</organism>
<name>A0A1Z4V624_9CYAN</name>
<proteinExistence type="predicted"/>
<gene>
    <name evidence="1" type="ORF">NIES806_32000</name>
</gene>
<accession>A0A1Z4V624</accession>
<reference evidence="1 2" key="1">
    <citation type="submission" date="2017-06" db="EMBL/GenBank/DDBJ databases">
        <title>Genome sequencing of cyanobaciteial culture collection at National Institute for Environmental Studies (NIES).</title>
        <authorList>
            <person name="Hirose Y."/>
            <person name="Shimura Y."/>
            <person name="Fujisawa T."/>
            <person name="Nakamura Y."/>
            <person name="Kawachi M."/>
        </authorList>
    </citation>
    <scope>NUCLEOTIDE SEQUENCE [LARGE SCALE GENOMIC DNA]</scope>
    <source>
        <strain evidence="1 2">NIES-806</strain>
    </source>
</reference>
<dbReference type="EMBL" id="AP018316">
    <property type="protein sequence ID" value="BAZ86982.1"/>
    <property type="molecule type" value="Genomic_DNA"/>
</dbReference>
<sequence>MKETYLKNMSNQITITLPDDVYQKAEHFARLANRDLASILVDTIQFSIPPISLEATTLEPVSALSDQQVLALTELQMESEEDIRLSELLDKQQAGIVTESEHSELQTLMQIYQEGLLRKATALSEAVKRGLIKELGA</sequence>
<dbReference type="AlphaFoldDB" id="A0A1Z4V624"/>
<dbReference type="Proteomes" id="UP000218702">
    <property type="component" value="Chromosome"/>
</dbReference>